<feature type="domain" description="Glycosyltransferase 2-like" evidence="2">
    <location>
        <begin position="284"/>
        <end position="449"/>
    </location>
</feature>
<dbReference type="InterPro" id="IPR001173">
    <property type="entry name" value="Glyco_trans_2-like"/>
</dbReference>
<dbReference type="Pfam" id="PF13489">
    <property type="entry name" value="Methyltransf_23"/>
    <property type="match status" value="1"/>
</dbReference>
<dbReference type="Pfam" id="PF00535">
    <property type="entry name" value="Glycos_transf_2"/>
    <property type="match status" value="1"/>
</dbReference>
<dbReference type="RefSeq" id="WP_282011523.1">
    <property type="nucleotide sequence ID" value="NZ_OX336137.1"/>
</dbReference>
<dbReference type="InterPro" id="IPR029044">
    <property type="entry name" value="Nucleotide-diphossugar_trans"/>
</dbReference>
<evidence type="ECO:0000313" key="3">
    <source>
        <dbReference type="EMBL" id="CAI2718633.1"/>
    </source>
</evidence>
<dbReference type="SUPFAM" id="SSF53448">
    <property type="entry name" value="Nucleotide-diphospho-sugar transferases"/>
    <property type="match status" value="1"/>
</dbReference>
<evidence type="ECO:0000259" key="2">
    <source>
        <dbReference type="Pfam" id="PF00535"/>
    </source>
</evidence>
<dbReference type="CDD" id="cd02440">
    <property type="entry name" value="AdoMet_MTases"/>
    <property type="match status" value="1"/>
</dbReference>
<keyword evidence="3" id="KW-0808">Transferase</keyword>
<accession>A0ABN8W3G8</accession>
<keyword evidence="3" id="KW-0328">Glycosyltransferase</keyword>
<dbReference type="Proteomes" id="UP001157733">
    <property type="component" value="Chromosome"/>
</dbReference>
<dbReference type="PANTHER" id="PTHR22916:SF3">
    <property type="entry name" value="UDP-GLCNAC:BETAGAL BETA-1,3-N-ACETYLGLUCOSAMINYLTRANSFERASE-LIKE PROTEIN 1"/>
    <property type="match status" value="1"/>
</dbReference>
<dbReference type="EC" id="2.4.1.-" evidence="3"/>
<dbReference type="GO" id="GO:0016757">
    <property type="term" value="F:glycosyltransferase activity"/>
    <property type="evidence" value="ECO:0007669"/>
    <property type="project" value="UniProtKB-KW"/>
</dbReference>
<proteinExistence type="predicted"/>
<dbReference type="SUPFAM" id="SSF53335">
    <property type="entry name" value="S-adenosyl-L-methionine-dependent methyltransferases"/>
    <property type="match status" value="1"/>
</dbReference>
<organism evidence="3 4">
    <name type="scientific">Nitrospina watsonii</name>
    <dbReference type="NCBI Taxonomy" id="1323948"/>
    <lineage>
        <taxon>Bacteria</taxon>
        <taxon>Pseudomonadati</taxon>
        <taxon>Nitrospinota/Tectimicrobiota group</taxon>
        <taxon>Nitrospinota</taxon>
        <taxon>Nitrospinia</taxon>
        <taxon>Nitrospinales</taxon>
        <taxon>Nitrospinaceae</taxon>
        <taxon>Nitrospina</taxon>
    </lineage>
</organism>
<dbReference type="EMBL" id="OX336137">
    <property type="protein sequence ID" value="CAI2718633.1"/>
    <property type="molecule type" value="Genomic_DNA"/>
</dbReference>
<dbReference type="PANTHER" id="PTHR22916">
    <property type="entry name" value="GLYCOSYLTRANSFERASE"/>
    <property type="match status" value="1"/>
</dbReference>
<gene>
    <name evidence="3" type="ORF">NSPWAT_1774</name>
</gene>
<feature type="region of interest" description="Disordered" evidence="1">
    <location>
        <begin position="239"/>
        <end position="264"/>
    </location>
</feature>
<evidence type="ECO:0000256" key="1">
    <source>
        <dbReference type="SAM" id="MobiDB-lite"/>
    </source>
</evidence>
<evidence type="ECO:0000313" key="4">
    <source>
        <dbReference type="Proteomes" id="UP001157733"/>
    </source>
</evidence>
<dbReference type="Gene3D" id="3.90.550.10">
    <property type="entry name" value="Spore Coat Polysaccharide Biosynthesis Protein SpsA, Chain A"/>
    <property type="match status" value="1"/>
</dbReference>
<reference evidence="3 4" key="1">
    <citation type="submission" date="2022-09" db="EMBL/GenBank/DDBJ databases">
        <authorList>
            <person name="Kop L."/>
        </authorList>
    </citation>
    <scope>NUCLEOTIDE SEQUENCE [LARGE SCALE GENOMIC DNA]</scope>
    <source>
        <strain evidence="3 4">347</strain>
    </source>
</reference>
<name>A0ABN8W3G8_9BACT</name>
<keyword evidence="4" id="KW-1185">Reference proteome</keyword>
<sequence>MDQNLTESKSNNVSKYYQYVRHDVIELIPGNVCSVLEVGCGAGRTGQFVREKFNAYVAGIELDPDAAKEARVVLDDLVQGDIETMDVPYPEGSFDCILFADVLEHLKDPLAVIRKYKNLLTAGGSMVASIPNVQFYEVVHQLIEGNWTYQDEGILDRTHLRFYTFKEIEKLFREAGLEIESITENLVPQAKGLEGGNKDSLQIGRLQISGLSEEEIRRFFVYQYKVVAKKKVERKDLNAAKNSYSGRRQNNAEASASSSPRRNGNVVENRLEKAVYGNKEPLVSVVIPVYNGERFIADSLESVLQQSHRNLEILLCDDFSRDRTEEVVRRYKDSRIRWCESEKNLGHVKNLNRGIRLAEGEFVCWLNQDDLFLENKIEVQLKAFQENPELGAVFCRKFDVNGNLQKVNRFNPSQFEFNSQSQALINFFAHGCTVCAPTAMFHRKIFETVGFFDEQYKIAFDFDMWFRILKVCPIANIGTPLLKYRHHDLNTSGRPENTFQILDESKQIIRDAIRKLEVKDLDPEFAEEMKSSEVSEDRLVMENQFWEFYAQFFSINGVWSFRQTLADSFREKVQNGNPEPCLESR</sequence>
<dbReference type="Gene3D" id="3.40.50.150">
    <property type="entry name" value="Vaccinia Virus protein VP39"/>
    <property type="match status" value="1"/>
</dbReference>
<protein>
    <submittedName>
        <fullName evidence="3">Enzyme</fullName>
        <ecNumber evidence="3">2.4.1.-</ecNumber>
    </submittedName>
</protein>
<dbReference type="InterPro" id="IPR029063">
    <property type="entry name" value="SAM-dependent_MTases_sf"/>
</dbReference>
<feature type="compositionally biased region" description="Polar residues" evidence="1">
    <location>
        <begin position="240"/>
        <end position="262"/>
    </location>
</feature>